<gene>
    <name evidence="1" type="ORF">TSPGSL018_20601</name>
</gene>
<evidence type="ECO:0000313" key="1">
    <source>
        <dbReference type="EMBL" id="JAC76282.1"/>
    </source>
</evidence>
<feature type="non-terminal residue" evidence="1">
    <location>
        <position position="1"/>
    </location>
</feature>
<accession>A0A061RTT5</accession>
<dbReference type="AlphaFoldDB" id="A0A061RTT5"/>
<protein>
    <submittedName>
        <fullName evidence="1">Uncharacterized protein</fullName>
    </submittedName>
</protein>
<sequence>NCPELDPNEPEVHSRCVSCSVGIREDWLSFNNITHKGRLFPYEPVPPLPFALGENNAADYFFGSWETVMCEAPPAAFPSDIYYIGVSNDAGITGSPPNAITYTEYALRMNDTGRVVAPKVPGKSFSAWFLIEEEAPPCERAMPDHHLPAERRPRGQHGLWCGRGQRGYAHPWRHLGGAVPRQPCDGRGKHHIWGVAPRHAYDQRLDCEVLHGRHRRHCRGARRTPAL</sequence>
<proteinExistence type="predicted"/>
<dbReference type="EMBL" id="GBEZ01009296">
    <property type="protein sequence ID" value="JAC76282.1"/>
    <property type="molecule type" value="Transcribed_RNA"/>
</dbReference>
<name>A0A061RTT5_9CHLO</name>
<organism evidence="1">
    <name type="scientific">Tetraselmis sp. GSL018</name>
    <dbReference type="NCBI Taxonomy" id="582737"/>
    <lineage>
        <taxon>Eukaryota</taxon>
        <taxon>Viridiplantae</taxon>
        <taxon>Chlorophyta</taxon>
        <taxon>core chlorophytes</taxon>
        <taxon>Chlorodendrophyceae</taxon>
        <taxon>Chlorodendrales</taxon>
        <taxon>Chlorodendraceae</taxon>
        <taxon>Tetraselmis</taxon>
    </lineage>
</organism>
<reference evidence="1" key="1">
    <citation type="submission" date="2014-05" db="EMBL/GenBank/DDBJ databases">
        <title>The transcriptome of the halophilic microalga Tetraselmis sp. GSL018 isolated from the Great Salt Lake, Utah.</title>
        <authorList>
            <person name="Jinkerson R.E."/>
            <person name="D'Adamo S."/>
            <person name="Posewitz M.C."/>
        </authorList>
    </citation>
    <scope>NUCLEOTIDE SEQUENCE</scope>
    <source>
        <strain evidence="1">GSL018</strain>
    </source>
</reference>